<dbReference type="PANTHER" id="PTHR21716">
    <property type="entry name" value="TRANSMEMBRANE PROTEIN"/>
    <property type="match status" value="1"/>
</dbReference>
<keyword evidence="8" id="KW-1185">Reference proteome</keyword>
<comment type="subcellular location">
    <subcellularLocation>
        <location evidence="1">Membrane</location>
        <topology evidence="1">Multi-pass membrane protein</topology>
    </subcellularLocation>
</comment>
<dbReference type="AlphaFoldDB" id="A0A518JVJ2"/>
<evidence type="ECO:0000256" key="2">
    <source>
        <dbReference type="ARBA" id="ARBA00009773"/>
    </source>
</evidence>
<protein>
    <submittedName>
        <fullName evidence="7">Putative inner membrane protein</fullName>
    </submittedName>
</protein>
<feature type="transmembrane region" description="Helical" evidence="6">
    <location>
        <begin position="5"/>
        <end position="22"/>
    </location>
</feature>
<feature type="transmembrane region" description="Helical" evidence="6">
    <location>
        <begin position="59"/>
        <end position="83"/>
    </location>
</feature>
<dbReference type="Proteomes" id="UP000315082">
    <property type="component" value="Chromosome"/>
</dbReference>
<evidence type="ECO:0000256" key="1">
    <source>
        <dbReference type="ARBA" id="ARBA00004141"/>
    </source>
</evidence>
<accession>A0A518JVJ2</accession>
<organism evidence="7 8">
    <name type="scientific">Rosistilla carotiformis</name>
    <dbReference type="NCBI Taxonomy" id="2528017"/>
    <lineage>
        <taxon>Bacteria</taxon>
        <taxon>Pseudomonadati</taxon>
        <taxon>Planctomycetota</taxon>
        <taxon>Planctomycetia</taxon>
        <taxon>Pirellulales</taxon>
        <taxon>Pirellulaceae</taxon>
        <taxon>Rosistilla</taxon>
    </lineage>
</organism>
<feature type="transmembrane region" description="Helical" evidence="6">
    <location>
        <begin position="159"/>
        <end position="181"/>
    </location>
</feature>
<name>A0A518JVJ2_9BACT</name>
<feature type="transmembrane region" description="Helical" evidence="6">
    <location>
        <begin position="28"/>
        <end position="47"/>
    </location>
</feature>
<dbReference type="Pfam" id="PF01594">
    <property type="entry name" value="AI-2E_transport"/>
    <property type="match status" value="1"/>
</dbReference>
<evidence type="ECO:0000256" key="4">
    <source>
        <dbReference type="ARBA" id="ARBA00022989"/>
    </source>
</evidence>
<dbReference type="GO" id="GO:0016020">
    <property type="term" value="C:membrane"/>
    <property type="evidence" value="ECO:0007669"/>
    <property type="project" value="UniProtKB-SubCell"/>
</dbReference>
<keyword evidence="3 6" id="KW-0812">Transmembrane</keyword>
<feature type="transmembrane region" description="Helical" evidence="6">
    <location>
        <begin position="212"/>
        <end position="238"/>
    </location>
</feature>
<keyword evidence="4 6" id="KW-1133">Transmembrane helix</keyword>
<dbReference type="InterPro" id="IPR002549">
    <property type="entry name" value="AI-2E-like"/>
</dbReference>
<evidence type="ECO:0000256" key="6">
    <source>
        <dbReference type="SAM" id="Phobius"/>
    </source>
</evidence>
<sequence length="365" mass="39725">MPRHFSFWLLIGLIGLFGLLFFHVIKPFVLALFVAIVLTVLFAPMHESLTRGLSGHNRIAAALTTALVLVVVLLPICVTLIMAGNQVTQLGRDAVGWFDGQSEEALDETIEKLEKSKLGSALNQAYRQLDPPQRDRIKESISGIADGATVELYDKTRGLISNLVTFGVSLCIMALALYYFLADRELFTHELHRMMPLETEEEKRLSEQFHCVCRGVVMGTVVAGVVQAALAGLAFAILGVPNVWVLMVLTMFCSFIPFIGSAAVWGSVAAWLLFEGDYGRGIGLAAYGAAIVSTSDNLVRAYVIGNQAKLHPLVALVTVLGALKLMGLWGIFVGPMLAAVLYALLNIARDRFDRSQPPVADHNID</sequence>
<evidence type="ECO:0000313" key="7">
    <source>
        <dbReference type="EMBL" id="QDV69564.1"/>
    </source>
</evidence>
<dbReference type="EMBL" id="CP036348">
    <property type="protein sequence ID" value="QDV69564.1"/>
    <property type="molecule type" value="Genomic_DNA"/>
</dbReference>
<dbReference type="PANTHER" id="PTHR21716:SF4">
    <property type="entry name" value="TRANSMEMBRANE PROTEIN 245"/>
    <property type="match status" value="1"/>
</dbReference>
<evidence type="ECO:0000256" key="3">
    <source>
        <dbReference type="ARBA" id="ARBA00022692"/>
    </source>
</evidence>
<reference evidence="7 8" key="1">
    <citation type="submission" date="2019-02" db="EMBL/GenBank/DDBJ databases">
        <title>Deep-cultivation of Planctomycetes and their phenomic and genomic characterization uncovers novel biology.</title>
        <authorList>
            <person name="Wiegand S."/>
            <person name="Jogler M."/>
            <person name="Boedeker C."/>
            <person name="Pinto D."/>
            <person name="Vollmers J."/>
            <person name="Rivas-Marin E."/>
            <person name="Kohn T."/>
            <person name="Peeters S.H."/>
            <person name="Heuer A."/>
            <person name="Rast P."/>
            <person name="Oberbeckmann S."/>
            <person name="Bunk B."/>
            <person name="Jeske O."/>
            <person name="Meyerdierks A."/>
            <person name="Storesund J.E."/>
            <person name="Kallscheuer N."/>
            <person name="Luecker S."/>
            <person name="Lage O.M."/>
            <person name="Pohl T."/>
            <person name="Merkel B.J."/>
            <person name="Hornburger P."/>
            <person name="Mueller R.-W."/>
            <person name="Bruemmer F."/>
            <person name="Labrenz M."/>
            <person name="Spormann A.M."/>
            <person name="Op den Camp H."/>
            <person name="Overmann J."/>
            <person name="Amann R."/>
            <person name="Jetten M.S.M."/>
            <person name="Mascher T."/>
            <person name="Medema M.H."/>
            <person name="Devos D.P."/>
            <person name="Kaster A.-K."/>
            <person name="Ovreas L."/>
            <person name="Rohde M."/>
            <person name="Galperin M.Y."/>
            <person name="Jogler C."/>
        </authorList>
    </citation>
    <scope>NUCLEOTIDE SEQUENCE [LARGE SCALE GENOMIC DNA]</scope>
    <source>
        <strain evidence="7 8">Poly24</strain>
    </source>
</reference>
<dbReference type="RefSeq" id="WP_197451948.1">
    <property type="nucleotide sequence ID" value="NZ_CP036348.1"/>
</dbReference>
<proteinExistence type="inferred from homology"/>
<feature type="transmembrane region" description="Helical" evidence="6">
    <location>
        <begin position="244"/>
        <end position="272"/>
    </location>
</feature>
<gene>
    <name evidence="7" type="ORF">Poly24_32800</name>
</gene>
<dbReference type="KEGG" id="rcf:Poly24_32800"/>
<evidence type="ECO:0000313" key="8">
    <source>
        <dbReference type="Proteomes" id="UP000315082"/>
    </source>
</evidence>
<keyword evidence="5 6" id="KW-0472">Membrane</keyword>
<feature type="transmembrane region" description="Helical" evidence="6">
    <location>
        <begin position="325"/>
        <end position="345"/>
    </location>
</feature>
<evidence type="ECO:0000256" key="5">
    <source>
        <dbReference type="ARBA" id="ARBA00023136"/>
    </source>
</evidence>
<comment type="similarity">
    <text evidence="2">Belongs to the autoinducer-2 exporter (AI-2E) (TC 2.A.86) family.</text>
</comment>